<feature type="domain" description="TELO2 ARM repeat" evidence="11">
    <location>
        <begin position="312"/>
        <end position="403"/>
    </location>
</feature>
<sequence>MGSAGTEEPVRLQVDLCLRTLSASRDPGEIVHALRTLTRNLEDGEFKRLHYTHAIQVLVSAHCFGGSCDDEEIKKLWCEMFLRGPPDQTLLLLLDTISSTGECAALEQCMSVLEKFLSAGRLQVLLWSRCEVGGACSDSPQLRETIIGRLAALPSITCNHLHTDTPDAFLPQQYYPLLAASMLDSLEKTCCALRAGQDCSLGFVAQVLGKVCIQGYSSQIFETLAPRLSSLTRVDPLWQRVTQRLLEKVPERCTECVITGLIPAAVSRLMGNLVVTNKKAQFVLTHKLLLQQYQHTTALLKSVLGYLALDSERRTLLKQVLRSVCQVWCNSSAVKHTSVEQQLYVSKALLLCVALLSHSEIQELRQEMFQCMLGGVQCRLDSSIERIRRMGMIVGECLSHKLDTPGSQLKFQYEADEETRELKSLMESPSVEDEDDEQHLQPESKVEGSAGQSVPSEAGRGSDSELDSDDDLTPYDMSADQEKKKSAPPRYVRDCLEALMSSDDAERVELSLQQAEALFRKNVKATQEVSVQFSKVLLHLEDRYSTPHFHTLRQNAMVALTVTDVVDYWTTEFYSLNYSLRQRMDILEVLALSAQELSEPIINKHAGAQPISAVTALEQCDDITHWRQIVEKRIQSKTRRISKGGTQSVKAVPNRYAPVAGFFFFPLLRSYDRPQVTFDLLGSDHLVLGRLLHTLGLLMHLAINAPVASQMGRALLDFVWTVRFHTDQMVRRGIVFAVCGVFLSMPGENLLTELGDDLMETRAWLADVAENDCDADCRSLAVQSLMLLFQKHKKSFKLLNSSVCIVLSFQF</sequence>
<evidence type="ECO:0000313" key="12">
    <source>
        <dbReference type="Ensembl" id="ENSSANP00000018901.1"/>
    </source>
</evidence>
<keyword evidence="13" id="KW-1185">Reference proteome</keyword>
<dbReference type="Pfam" id="PF25320">
    <property type="entry name" value="TELO2_ARM"/>
    <property type="match status" value="1"/>
</dbReference>
<gene>
    <name evidence="12" type="primary">LOC107677315</name>
</gene>
<dbReference type="InterPro" id="IPR057348">
    <property type="entry name" value="TELO2_ARM"/>
</dbReference>
<name>A0A671LKN5_9TELE</name>
<evidence type="ECO:0000256" key="2">
    <source>
        <dbReference type="ARBA" id="ARBA00004370"/>
    </source>
</evidence>
<feature type="compositionally biased region" description="Acidic residues" evidence="9">
    <location>
        <begin position="464"/>
        <end position="473"/>
    </location>
</feature>
<dbReference type="InterPro" id="IPR038528">
    <property type="entry name" value="TEL2_C_sf"/>
</dbReference>
<dbReference type="FunFam" id="1.25.40.720:FF:000001">
    <property type="entry name" value="Telomere length regulation protein TEL2"/>
    <property type="match status" value="1"/>
</dbReference>
<comment type="similarity">
    <text evidence="4">Belongs to the TEL2 family.</text>
</comment>
<proteinExistence type="inferred from homology"/>
<accession>A0A671LKN5</accession>
<evidence type="ECO:0000259" key="11">
    <source>
        <dbReference type="Pfam" id="PF25320"/>
    </source>
</evidence>
<keyword evidence="6" id="KW-0963">Cytoplasm</keyword>
<dbReference type="PANTHER" id="PTHR15830:SF10">
    <property type="entry name" value="TELOMERE LENGTH REGULATION PROTEIN TEL2 HOMOLOG"/>
    <property type="match status" value="1"/>
</dbReference>
<dbReference type="InterPro" id="IPR019337">
    <property type="entry name" value="Telomere_length_regulation_dom"/>
</dbReference>
<dbReference type="Proteomes" id="UP000472260">
    <property type="component" value="Unassembled WGS sequence"/>
</dbReference>
<keyword evidence="7" id="KW-0472">Membrane</keyword>
<protein>
    <recommendedName>
        <fullName evidence="5">Telomere length regulation protein TEL2 homolog</fullName>
    </recommendedName>
</protein>
<dbReference type="GO" id="GO:0051083">
    <property type="term" value="P:'de novo' cotranslational protein folding"/>
    <property type="evidence" value="ECO:0007669"/>
    <property type="project" value="TreeGrafter"/>
</dbReference>
<organism evidence="12 13">
    <name type="scientific">Sinocyclocheilus anshuiensis</name>
    <dbReference type="NCBI Taxonomy" id="1608454"/>
    <lineage>
        <taxon>Eukaryota</taxon>
        <taxon>Metazoa</taxon>
        <taxon>Chordata</taxon>
        <taxon>Craniata</taxon>
        <taxon>Vertebrata</taxon>
        <taxon>Euteleostomi</taxon>
        <taxon>Actinopterygii</taxon>
        <taxon>Neopterygii</taxon>
        <taxon>Teleostei</taxon>
        <taxon>Ostariophysi</taxon>
        <taxon>Cypriniformes</taxon>
        <taxon>Cyprinidae</taxon>
        <taxon>Cyprininae</taxon>
        <taxon>Sinocyclocheilus</taxon>
    </lineage>
</organism>
<evidence type="ECO:0000256" key="1">
    <source>
        <dbReference type="ARBA" id="ARBA00004123"/>
    </source>
</evidence>
<evidence type="ECO:0000259" key="10">
    <source>
        <dbReference type="Pfam" id="PF10193"/>
    </source>
</evidence>
<keyword evidence="8" id="KW-0539">Nucleus</keyword>
<evidence type="ECO:0000256" key="7">
    <source>
        <dbReference type="ARBA" id="ARBA00023136"/>
    </source>
</evidence>
<evidence type="ECO:0000256" key="3">
    <source>
        <dbReference type="ARBA" id="ARBA00004496"/>
    </source>
</evidence>
<dbReference type="Gene3D" id="1.25.40.720">
    <property type="entry name" value="Telomere length regulation protein 2, C-terminal domain"/>
    <property type="match status" value="2"/>
</dbReference>
<feature type="region of interest" description="Disordered" evidence="9">
    <location>
        <begin position="420"/>
        <end position="488"/>
    </location>
</feature>
<dbReference type="GO" id="GO:0016020">
    <property type="term" value="C:membrane"/>
    <property type="evidence" value="ECO:0007669"/>
    <property type="project" value="UniProtKB-SubCell"/>
</dbReference>
<reference evidence="12" key="2">
    <citation type="submission" date="2025-09" db="UniProtKB">
        <authorList>
            <consortium name="Ensembl"/>
        </authorList>
    </citation>
    <scope>IDENTIFICATION</scope>
</reference>
<dbReference type="InterPro" id="IPR051970">
    <property type="entry name" value="TEL2_Regulation"/>
</dbReference>
<evidence type="ECO:0000256" key="5">
    <source>
        <dbReference type="ARBA" id="ARBA00018231"/>
    </source>
</evidence>
<dbReference type="GO" id="GO:0051879">
    <property type="term" value="F:Hsp90 protein binding"/>
    <property type="evidence" value="ECO:0007669"/>
    <property type="project" value="TreeGrafter"/>
</dbReference>
<reference evidence="12" key="1">
    <citation type="submission" date="2025-08" db="UniProtKB">
        <authorList>
            <consortium name="Ensembl"/>
        </authorList>
    </citation>
    <scope>IDENTIFICATION</scope>
</reference>
<dbReference type="PANTHER" id="PTHR15830">
    <property type="entry name" value="TELOMERE LENGTH REGULATION PROTEIN TEL2 FAMILY MEMBER"/>
    <property type="match status" value="1"/>
</dbReference>
<feature type="domain" description="Telomere length regulation protein conserved" evidence="10">
    <location>
        <begin position="489"/>
        <end position="594"/>
    </location>
</feature>
<comment type="subcellular location">
    <subcellularLocation>
        <location evidence="3">Cytoplasm</location>
    </subcellularLocation>
    <subcellularLocation>
        <location evidence="2">Membrane</location>
    </subcellularLocation>
    <subcellularLocation>
        <location evidence="1">Nucleus</location>
    </subcellularLocation>
</comment>
<evidence type="ECO:0000256" key="4">
    <source>
        <dbReference type="ARBA" id="ARBA00006133"/>
    </source>
</evidence>
<dbReference type="GO" id="GO:0005634">
    <property type="term" value="C:nucleus"/>
    <property type="evidence" value="ECO:0007669"/>
    <property type="project" value="UniProtKB-SubCell"/>
</dbReference>
<dbReference type="GO" id="GO:0042162">
    <property type="term" value="F:telomeric DNA binding"/>
    <property type="evidence" value="ECO:0007669"/>
    <property type="project" value="TreeGrafter"/>
</dbReference>
<evidence type="ECO:0000256" key="9">
    <source>
        <dbReference type="SAM" id="MobiDB-lite"/>
    </source>
</evidence>
<dbReference type="AlphaFoldDB" id="A0A671LKN5"/>
<dbReference type="Ensembl" id="ENSSANT00000020174.1">
    <property type="protein sequence ID" value="ENSSANP00000018901.1"/>
    <property type="gene ID" value="ENSSANG00000009917.1"/>
</dbReference>
<dbReference type="FunFam" id="1.25.40.720:FF:000003">
    <property type="entry name" value="Telomere length regulation protein TEL2 homolog"/>
    <property type="match status" value="1"/>
</dbReference>
<evidence type="ECO:0000313" key="13">
    <source>
        <dbReference type="Proteomes" id="UP000472260"/>
    </source>
</evidence>
<dbReference type="GO" id="GO:0005829">
    <property type="term" value="C:cytosol"/>
    <property type="evidence" value="ECO:0007669"/>
    <property type="project" value="TreeGrafter"/>
</dbReference>
<evidence type="ECO:0000256" key="6">
    <source>
        <dbReference type="ARBA" id="ARBA00022490"/>
    </source>
</evidence>
<dbReference type="Pfam" id="PF10193">
    <property type="entry name" value="Telomere_reg-2"/>
    <property type="match status" value="1"/>
</dbReference>
<evidence type="ECO:0000256" key="8">
    <source>
        <dbReference type="ARBA" id="ARBA00023242"/>
    </source>
</evidence>